<feature type="region of interest" description="Disordered" evidence="1">
    <location>
        <begin position="145"/>
        <end position="232"/>
    </location>
</feature>
<evidence type="ECO:0000256" key="3">
    <source>
        <dbReference type="SAM" id="SignalP"/>
    </source>
</evidence>
<feature type="chain" id="PRO_5042248195" evidence="3">
    <location>
        <begin position="26"/>
        <end position="696"/>
    </location>
</feature>
<gene>
    <name evidence="4" type="ORF">Pcinc_010497</name>
</gene>
<keyword evidence="3" id="KW-0732">Signal</keyword>
<keyword evidence="2" id="KW-0812">Transmembrane</keyword>
<feature type="signal peptide" evidence="3">
    <location>
        <begin position="1"/>
        <end position="25"/>
    </location>
</feature>
<comment type="caution">
    <text evidence="4">The sequence shown here is derived from an EMBL/GenBank/DDBJ whole genome shotgun (WGS) entry which is preliminary data.</text>
</comment>
<feature type="transmembrane region" description="Helical" evidence="2">
    <location>
        <begin position="629"/>
        <end position="649"/>
    </location>
</feature>
<feature type="compositionally biased region" description="Pro residues" evidence="1">
    <location>
        <begin position="37"/>
        <end position="51"/>
    </location>
</feature>
<evidence type="ECO:0000313" key="5">
    <source>
        <dbReference type="Proteomes" id="UP001286313"/>
    </source>
</evidence>
<feature type="region of interest" description="Disordered" evidence="1">
    <location>
        <begin position="485"/>
        <end position="518"/>
    </location>
</feature>
<feature type="region of interest" description="Disordered" evidence="1">
    <location>
        <begin position="73"/>
        <end position="101"/>
    </location>
</feature>
<proteinExistence type="predicted"/>
<name>A0AAE1KVB3_PETCI</name>
<keyword evidence="5" id="KW-1185">Reference proteome</keyword>
<feature type="compositionally biased region" description="Acidic residues" evidence="1">
    <location>
        <begin position="183"/>
        <end position="192"/>
    </location>
</feature>
<evidence type="ECO:0000256" key="2">
    <source>
        <dbReference type="SAM" id="Phobius"/>
    </source>
</evidence>
<feature type="compositionally biased region" description="Low complexity" evidence="1">
    <location>
        <begin position="563"/>
        <end position="578"/>
    </location>
</feature>
<organism evidence="4 5">
    <name type="scientific">Petrolisthes cinctipes</name>
    <name type="common">Flat porcelain crab</name>
    <dbReference type="NCBI Taxonomy" id="88211"/>
    <lineage>
        <taxon>Eukaryota</taxon>
        <taxon>Metazoa</taxon>
        <taxon>Ecdysozoa</taxon>
        <taxon>Arthropoda</taxon>
        <taxon>Crustacea</taxon>
        <taxon>Multicrustacea</taxon>
        <taxon>Malacostraca</taxon>
        <taxon>Eumalacostraca</taxon>
        <taxon>Eucarida</taxon>
        <taxon>Decapoda</taxon>
        <taxon>Pleocyemata</taxon>
        <taxon>Anomura</taxon>
        <taxon>Galatheoidea</taxon>
        <taxon>Porcellanidae</taxon>
        <taxon>Petrolisthes</taxon>
    </lineage>
</organism>
<dbReference type="EMBL" id="JAWQEG010000816">
    <property type="protein sequence ID" value="KAK3885278.1"/>
    <property type="molecule type" value="Genomic_DNA"/>
</dbReference>
<dbReference type="Proteomes" id="UP001286313">
    <property type="component" value="Unassembled WGS sequence"/>
</dbReference>
<feature type="compositionally biased region" description="Polar residues" evidence="1">
    <location>
        <begin position="530"/>
        <end position="548"/>
    </location>
</feature>
<protein>
    <submittedName>
        <fullName evidence="4">Uncharacterized protein</fullName>
    </submittedName>
</protein>
<evidence type="ECO:0000256" key="1">
    <source>
        <dbReference type="SAM" id="MobiDB-lite"/>
    </source>
</evidence>
<feature type="compositionally biased region" description="Polar residues" evidence="1">
    <location>
        <begin position="501"/>
        <end position="517"/>
    </location>
</feature>
<feature type="region of interest" description="Disordered" evidence="1">
    <location>
        <begin position="530"/>
        <end position="583"/>
    </location>
</feature>
<evidence type="ECO:0000313" key="4">
    <source>
        <dbReference type="EMBL" id="KAK3885278.1"/>
    </source>
</evidence>
<reference evidence="4" key="1">
    <citation type="submission" date="2023-10" db="EMBL/GenBank/DDBJ databases">
        <title>Genome assemblies of two species of porcelain crab, Petrolisthes cinctipes and Petrolisthes manimaculis (Anomura: Porcellanidae).</title>
        <authorList>
            <person name="Angst P."/>
        </authorList>
    </citation>
    <scope>NUCLEOTIDE SEQUENCE</scope>
    <source>
        <strain evidence="4">PB745_01</strain>
        <tissue evidence="4">Gill</tissue>
    </source>
</reference>
<keyword evidence="2" id="KW-1133">Transmembrane helix</keyword>
<dbReference type="AlphaFoldDB" id="A0AAE1KVB3"/>
<sequence length="696" mass="75657">MWLGKHYVCTGLLVLLVLAVGEVRSQNSENPLTNPTPHGPPPPHYTSPPHPLWFVNGPTGFSVEGEHHRVTGVRDYINGPTGTSVDRQEDRPRGTYISGPSQTSVFTQERNADEAEEAALEVHLEKSTDDQDATADNVTAIVDPTTIPAAPSDGEGDHVATEVEQGQDDGTLNEDGGATEGELQPEEEEVKEEEAGGAMRSAGRGIINTHPDEGPEDAQILPPGLHIDTTDGSRDASDWVYAGGEWARMNLPDPAHPGIPTPTLPSPAYVVVTNEYLKKVTMKREFRRMTNLSLHYSFFLSQGEGPPGVPQLEVYHVVNDTTTQLLAKETSRGAWSDRTIRVPDTSDTFSIVFLARRMKEGNEIALDDITTSGTSLGDPISSSDVPVLQEPEESIVPGQDTAMQTHDIVNATQLLDDDKFTDNQTSIITLDGINATTQGEETITSPTDTENVEISEKTETTDANTTIGKSVSLGISPTMETNVTIENNQTQNTEDTTNLTSISSTNKPTDGNETTSEMPHILDNMTQSVTTSSNNLTTDSINSTLNTQPPKPSSGEELSSLQTTESLNNKTTTTSNSEDTSDIIPLNINRTSTSGAVTPTINMTISPLNTTTGIDEPIISESTTTSWRVFQVFLVLCAIGFLGLGFLYWKKKRRQEDEIPVFTRPYNTDYHNPTFNMDDDASFVSRGGKHNYKSFD</sequence>
<feature type="compositionally biased region" description="Low complexity" evidence="1">
    <location>
        <begin position="485"/>
        <end position="500"/>
    </location>
</feature>
<keyword evidence="2" id="KW-0472">Membrane</keyword>
<feature type="region of interest" description="Disordered" evidence="1">
    <location>
        <begin position="27"/>
        <end position="51"/>
    </location>
</feature>
<accession>A0AAE1KVB3</accession>